<feature type="transmembrane region" description="Helical" evidence="1">
    <location>
        <begin position="149"/>
        <end position="168"/>
    </location>
</feature>
<name>A0A916DQX7_9BACT</name>
<evidence type="ECO:0000313" key="2">
    <source>
        <dbReference type="EMBL" id="BDS11454.1"/>
    </source>
</evidence>
<reference evidence="2" key="1">
    <citation type="submission" date="2022-09" db="EMBL/GenBank/DDBJ databases">
        <title>Aureispira anguillicida sp. nov., isolated from Leptocephalus of Japanese eel Anguilla japonica.</title>
        <authorList>
            <person name="Yuasa K."/>
            <person name="Mekata T."/>
            <person name="Ikunari K."/>
        </authorList>
    </citation>
    <scope>NUCLEOTIDE SEQUENCE</scope>
    <source>
        <strain evidence="2">EL160426</strain>
    </source>
</reference>
<dbReference type="KEGG" id="aup:AsAng_0021680"/>
<proteinExistence type="predicted"/>
<feature type="transmembrane region" description="Helical" evidence="1">
    <location>
        <begin position="208"/>
        <end position="229"/>
    </location>
</feature>
<keyword evidence="1" id="KW-0812">Transmembrane</keyword>
<dbReference type="EMBL" id="AP026867">
    <property type="protein sequence ID" value="BDS11454.1"/>
    <property type="molecule type" value="Genomic_DNA"/>
</dbReference>
<keyword evidence="1" id="KW-1133">Transmembrane helix</keyword>
<feature type="transmembrane region" description="Helical" evidence="1">
    <location>
        <begin position="7"/>
        <end position="26"/>
    </location>
</feature>
<feature type="transmembrane region" description="Helical" evidence="1">
    <location>
        <begin position="175"/>
        <end position="196"/>
    </location>
</feature>
<evidence type="ECO:0000313" key="3">
    <source>
        <dbReference type="Proteomes" id="UP001060919"/>
    </source>
</evidence>
<protein>
    <submittedName>
        <fullName evidence="2">Uncharacterized protein</fullName>
    </submittedName>
</protein>
<gene>
    <name evidence="2" type="ORF">AsAng_0021680</name>
</gene>
<dbReference type="AlphaFoldDB" id="A0A916DQX7"/>
<dbReference type="RefSeq" id="WP_264792633.1">
    <property type="nucleotide sequence ID" value="NZ_AP026867.1"/>
</dbReference>
<sequence length="259" mass="29590">MKNTLKILTVLFFFVFTTLFVLTFLTPKSIEESAESFIKKEIESEVKSMMIKQRISSTINFAFNVGEKLGFKSKNEQLIKLIAPELPELIEIIVAYKLTYTIDDSRYKKLALFSKNHIAKFKIGEKQLDLLIEEKYEEIKINLKNDLRIFSGINAILFLFVSLLFFIQKPIGKELLLLSTLLLSSALLSSLIYVFGQDWIYIMVYNKYLGFGYFIYVAILFTMILDIVYNGGRITLTVLKIISGAIKSIVEIALGLLGA</sequence>
<accession>A0A916DQX7</accession>
<evidence type="ECO:0000256" key="1">
    <source>
        <dbReference type="SAM" id="Phobius"/>
    </source>
</evidence>
<keyword evidence="1" id="KW-0472">Membrane</keyword>
<dbReference type="Proteomes" id="UP001060919">
    <property type="component" value="Chromosome"/>
</dbReference>
<organism evidence="2 3">
    <name type="scientific">Aureispira anguillae</name>
    <dbReference type="NCBI Taxonomy" id="2864201"/>
    <lineage>
        <taxon>Bacteria</taxon>
        <taxon>Pseudomonadati</taxon>
        <taxon>Bacteroidota</taxon>
        <taxon>Saprospiria</taxon>
        <taxon>Saprospirales</taxon>
        <taxon>Saprospiraceae</taxon>
        <taxon>Aureispira</taxon>
    </lineage>
</organism>
<keyword evidence="3" id="KW-1185">Reference proteome</keyword>